<keyword evidence="5 6" id="KW-0472">Membrane</keyword>
<feature type="transmembrane region" description="Helical" evidence="6">
    <location>
        <begin position="458"/>
        <end position="478"/>
    </location>
</feature>
<evidence type="ECO:0000313" key="8">
    <source>
        <dbReference type="EMBL" id="KAG1331045.1"/>
    </source>
</evidence>
<evidence type="ECO:0000256" key="4">
    <source>
        <dbReference type="ARBA" id="ARBA00022989"/>
    </source>
</evidence>
<dbReference type="AlphaFoldDB" id="A0A8K0HZH3"/>
<dbReference type="GO" id="GO:0015171">
    <property type="term" value="F:amino acid transmembrane transporter activity"/>
    <property type="evidence" value="ECO:0007669"/>
    <property type="project" value="TreeGrafter"/>
</dbReference>
<keyword evidence="9" id="KW-1185">Reference proteome</keyword>
<comment type="subcellular location">
    <subcellularLocation>
        <location evidence="1">Membrane</location>
        <topology evidence="1">Multi-pass membrane protein</topology>
    </subcellularLocation>
</comment>
<comment type="similarity">
    <text evidence="2">Belongs to the amino acid-polyamine-organocation (APC) superfamily. Cationic amino acid transporter (CAT) (TC 2.A.3.3) family.</text>
</comment>
<organism evidence="8 9">
    <name type="scientific">Cocos nucifera</name>
    <name type="common">Coconut palm</name>
    <dbReference type="NCBI Taxonomy" id="13894"/>
    <lineage>
        <taxon>Eukaryota</taxon>
        <taxon>Viridiplantae</taxon>
        <taxon>Streptophyta</taxon>
        <taxon>Embryophyta</taxon>
        <taxon>Tracheophyta</taxon>
        <taxon>Spermatophyta</taxon>
        <taxon>Magnoliopsida</taxon>
        <taxon>Liliopsida</taxon>
        <taxon>Arecaceae</taxon>
        <taxon>Arecoideae</taxon>
        <taxon>Cocoseae</taxon>
        <taxon>Attaleinae</taxon>
        <taxon>Cocos</taxon>
    </lineage>
</organism>
<comment type="caution">
    <text evidence="8">The sequence shown here is derived from an EMBL/GenBank/DDBJ whole genome shotgun (WGS) entry which is preliminary data.</text>
</comment>
<feature type="transmembrane region" description="Helical" evidence="6">
    <location>
        <begin position="543"/>
        <end position="560"/>
    </location>
</feature>
<gene>
    <name evidence="8" type="ORF">COCNU_02G010130</name>
</gene>
<reference evidence="8" key="1">
    <citation type="journal article" date="2017" name="Gigascience">
        <title>The genome draft of coconut (Cocos nucifera).</title>
        <authorList>
            <person name="Xiao Y."/>
            <person name="Xu P."/>
            <person name="Fan H."/>
            <person name="Baudouin L."/>
            <person name="Xia W."/>
            <person name="Bocs S."/>
            <person name="Xu J."/>
            <person name="Li Q."/>
            <person name="Guo A."/>
            <person name="Zhou L."/>
            <person name="Li J."/>
            <person name="Wu Y."/>
            <person name="Ma Z."/>
            <person name="Armero A."/>
            <person name="Issali A.E."/>
            <person name="Liu N."/>
            <person name="Peng M."/>
            <person name="Yang Y."/>
        </authorList>
    </citation>
    <scope>NUCLEOTIDE SEQUENCE</scope>
    <source>
        <tissue evidence="8">Spear leaf of Hainan Tall coconut</tissue>
    </source>
</reference>
<feature type="transmembrane region" description="Helical" evidence="6">
    <location>
        <begin position="96"/>
        <end position="117"/>
    </location>
</feature>
<evidence type="ECO:0000313" key="9">
    <source>
        <dbReference type="Proteomes" id="UP000797356"/>
    </source>
</evidence>
<feature type="domain" description="Cationic amino acid transporter C-terminal" evidence="7">
    <location>
        <begin position="517"/>
        <end position="565"/>
    </location>
</feature>
<protein>
    <submittedName>
        <fullName evidence="8">Cationic amino acid transporter 6, chloroplastic</fullName>
    </submittedName>
</protein>
<feature type="transmembrane region" description="Helical" evidence="6">
    <location>
        <begin position="260"/>
        <end position="280"/>
    </location>
</feature>
<dbReference type="Proteomes" id="UP000797356">
    <property type="component" value="Chromosome 2"/>
</dbReference>
<keyword evidence="4 6" id="KW-1133">Transmembrane helix</keyword>
<dbReference type="EMBL" id="CM017873">
    <property type="protein sequence ID" value="KAG1331045.1"/>
    <property type="molecule type" value="Genomic_DNA"/>
</dbReference>
<feature type="transmembrane region" description="Helical" evidence="6">
    <location>
        <begin position="518"/>
        <end position="536"/>
    </location>
</feature>
<name>A0A8K0HZH3_COCNU</name>
<evidence type="ECO:0000256" key="6">
    <source>
        <dbReference type="SAM" id="Phobius"/>
    </source>
</evidence>
<dbReference type="Gene3D" id="1.20.1740.10">
    <property type="entry name" value="Amino acid/polyamine transporter I"/>
    <property type="match status" value="1"/>
</dbReference>
<feature type="transmembrane region" description="Helical" evidence="6">
    <location>
        <begin position="485"/>
        <end position="506"/>
    </location>
</feature>
<feature type="transmembrane region" description="Helical" evidence="6">
    <location>
        <begin position="218"/>
        <end position="240"/>
    </location>
</feature>
<evidence type="ECO:0000259" key="7">
    <source>
        <dbReference type="Pfam" id="PF13906"/>
    </source>
</evidence>
<feature type="transmembrane region" description="Helical" evidence="6">
    <location>
        <begin position="345"/>
        <end position="371"/>
    </location>
</feature>
<dbReference type="Pfam" id="PF13906">
    <property type="entry name" value="AA_permease_C"/>
    <property type="match status" value="1"/>
</dbReference>
<dbReference type="OrthoDB" id="3900342at2759"/>
<dbReference type="Pfam" id="PF13520">
    <property type="entry name" value="AA_permease_2"/>
    <property type="match status" value="1"/>
</dbReference>
<accession>A0A8K0HZH3</accession>
<reference evidence="8" key="2">
    <citation type="submission" date="2019-07" db="EMBL/GenBank/DDBJ databases">
        <authorList>
            <person name="Yang Y."/>
            <person name="Bocs S."/>
            <person name="Baudouin L."/>
        </authorList>
    </citation>
    <scope>NUCLEOTIDE SEQUENCE</scope>
    <source>
        <tissue evidence="8">Spear leaf of Hainan Tall coconut</tissue>
    </source>
</reference>
<sequence>MEKLGGSTSGAVRTASSFASLKAYGRALAETPWRLRRRAGSVTTTYEEMSWVRARSGPNMARELRWPDLLGLGLGGMVGAGVFVATGHAARLDAGPAVVVSYAIAGFCALLSAFCYTEFAVDMPIAGGAFSYLRVTFGEFAAFSTGANLIMEYVFSNAAVARSFTTYLGTAIGVDTAARWRITIPDLPKGFNQIDLLAVTIVLIVSVCICYSTKESSVLNLVLTSIHIAFILFIIFMGFWRGDWKNFTHPANPAENAGGFLPYGVSGVFNGAAMVYFSYIGYDSVSTMAEEVKHPTRDIPIGVSGSVVLVTVLYCLMAASLAMLVPYDAIEPDSPFLGAFRGSDGWRWVSNVIGAGAGFGILTSLLVAMLGQARYLCVIGRSNVVPGWLARVHPSTATPVNASAFLGVFTAAVALITELDVLLNLVSIGTLYVFYMVANAVIYRRYVVVGSTNPWPTISYLLCFTSASLAFTLAWRFAPPGRTKAFLLVGFAVVAMAVVQAFQVFVPQAREPEFGGVPLMPWVPSISIFLNLFLLGSVDGRSYIRFGFFSVLSVLVYVLYSVHASFDAEENGDLIKVGDSWRHPEENNDRSSTV</sequence>
<keyword evidence="3 6" id="KW-0812">Transmembrane</keyword>
<proteinExistence type="inferred from homology"/>
<feature type="transmembrane region" description="Helical" evidence="6">
    <location>
        <begin position="301"/>
        <end position="325"/>
    </location>
</feature>
<dbReference type="InterPro" id="IPR002293">
    <property type="entry name" value="AA/rel_permease1"/>
</dbReference>
<dbReference type="GO" id="GO:0005886">
    <property type="term" value="C:plasma membrane"/>
    <property type="evidence" value="ECO:0007669"/>
    <property type="project" value="TreeGrafter"/>
</dbReference>
<feature type="transmembrane region" description="Helical" evidence="6">
    <location>
        <begin position="194"/>
        <end position="211"/>
    </location>
</feature>
<dbReference type="PANTHER" id="PTHR43243">
    <property type="entry name" value="INNER MEMBRANE TRANSPORTER YGJI-RELATED"/>
    <property type="match status" value="1"/>
</dbReference>
<feature type="transmembrane region" description="Helical" evidence="6">
    <location>
        <begin position="421"/>
        <end position="438"/>
    </location>
</feature>
<feature type="transmembrane region" description="Helical" evidence="6">
    <location>
        <begin position="69"/>
        <end position="90"/>
    </location>
</feature>
<dbReference type="PANTHER" id="PTHR43243:SF41">
    <property type="entry name" value="CATIONIC AMINO ACID TRANSPORTER 7, CHLOROPLASTIC"/>
    <property type="match status" value="1"/>
</dbReference>
<evidence type="ECO:0000256" key="5">
    <source>
        <dbReference type="ARBA" id="ARBA00023136"/>
    </source>
</evidence>
<evidence type="ECO:0000256" key="3">
    <source>
        <dbReference type="ARBA" id="ARBA00022692"/>
    </source>
</evidence>
<evidence type="ECO:0000256" key="2">
    <source>
        <dbReference type="ARBA" id="ARBA00008572"/>
    </source>
</evidence>
<dbReference type="InterPro" id="IPR029485">
    <property type="entry name" value="CAT_C"/>
</dbReference>
<evidence type="ECO:0000256" key="1">
    <source>
        <dbReference type="ARBA" id="ARBA00004141"/>
    </source>
</evidence>